<dbReference type="STRING" id="282301.A0A267H8B5"/>
<dbReference type="PANTHER" id="PTHR11875">
    <property type="entry name" value="TESTIS-SPECIFIC Y-ENCODED PROTEIN"/>
    <property type="match status" value="1"/>
</dbReference>
<sequence>MSGHIEENSTAQDGENIVDALLNDPSVLAQYQKELPFDSKLQAMANYKQLPEPVKRRVRALKKLQFRSLEIESEFYRELHDLEMRYADRFAEQLNRRQQIVLGSVEPTDEEADWPETTESEVELANLLREKTALTNGAGGQAGDAPQSEQQLQQPAGPGVPGFWLTALKNVDLLSQMIRDQDEPILRHLTDIKVITFSGEQSGFVLEFHFSPNEYFSNSMLTKHYYLRMVPDPEHPWDYEGPEIVRCSGCEILWKAGKNATVKVVRKVQKHRGSGQKRTVTKTVEADSFFNFFNPPTQTIDELGSDDEEIEDLLQSDFEIGHFLRERVIPRAVLYFTGEGLEDEDYESEDDEGEDGDEDDMEEDEDERVIGQLRN</sequence>
<dbReference type="Proteomes" id="UP000215902">
    <property type="component" value="Unassembled WGS sequence"/>
</dbReference>
<proteinExistence type="inferred from homology"/>
<evidence type="ECO:0000256" key="2">
    <source>
        <dbReference type="RuleBase" id="RU003876"/>
    </source>
</evidence>
<evidence type="ECO:0000313" key="4">
    <source>
        <dbReference type="EMBL" id="PAA94506.1"/>
    </source>
</evidence>
<dbReference type="Gene3D" id="3.30.1120.90">
    <property type="entry name" value="Nucleosome assembly protein"/>
    <property type="match status" value="1"/>
</dbReference>
<evidence type="ECO:0008006" key="6">
    <source>
        <dbReference type="Google" id="ProtNLM"/>
    </source>
</evidence>
<comment type="caution">
    <text evidence="4">The sequence shown here is derived from an EMBL/GenBank/DDBJ whole genome shotgun (WGS) entry which is preliminary data.</text>
</comment>
<evidence type="ECO:0000256" key="3">
    <source>
        <dbReference type="SAM" id="MobiDB-lite"/>
    </source>
</evidence>
<protein>
    <recommendedName>
        <fullName evidence="6">Nucleosome assembly protein 1-like 4</fullName>
    </recommendedName>
</protein>
<dbReference type="GO" id="GO:0005634">
    <property type="term" value="C:nucleus"/>
    <property type="evidence" value="ECO:0007669"/>
    <property type="project" value="InterPro"/>
</dbReference>
<dbReference type="SUPFAM" id="SSF143113">
    <property type="entry name" value="NAP-like"/>
    <property type="match status" value="1"/>
</dbReference>
<dbReference type="OrthoDB" id="27325at2759"/>
<feature type="region of interest" description="Disordered" evidence="3">
    <location>
        <begin position="136"/>
        <end position="156"/>
    </location>
</feature>
<dbReference type="GO" id="GO:0006334">
    <property type="term" value="P:nucleosome assembly"/>
    <property type="evidence" value="ECO:0007669"/>
    <property type="project" value="InterPro"/>
</dbReference>
<dbReference type="InterPro" id="IPR037231">
    <property type="entry name" value="NAP-like_sf"/>
</dbReference>
<comment type="similarity">
    <text evidence="1 2">Belongs to the nucleosome assembly protein (NAP) family.</text>
</comment>
<feature type="region of interest" description="Disordered" evidence="3">
    <location>
        <begin position="340"/>
        <end position="375"/>
    </location>
</feature>
<accession>A0A267H8B5</accession>
<dbReference type="InterPro" id="IPR002164">
    <property type="entry name" value="NAP_family"/>
</dbReference>
<name>A0A267H8B5_9PLAT</name>
<evidence type="ECO:0000256" key="1">
    <source>
        <dbReference type="ARBA" id="ARBA00009947"/>
    </source>
</evidence>
<evidence type="ECO:0000313" key="5">
    <source>
        <dbReference type="Proteomes" id="UP000215902"/>
    </source>
</evidence>
<gene>
    <name evidence="4" type="ORF">BOX15_Mlig006736g1</name>
</gene>
<dbReference type="Gene3D" id="1.20.5.1500">
    <property type="match status" value="1"/>
</dbReference>
<reference evidence="4 5" key="1">
    <citation type="submission" date="2017-06" db="EMBL/GenBank/DDBJ databases">
        <title>A platform for efficient transgenesis in Macrostomum lignano, a flatworm model organism for stem cell research.</title>
        <authorList>
            <person name="Berezikov E."/>
        </authorList>
    </citation>
    <scope>NUCLEOTIDE SEQUENCE [LARGE SCALE GENOMIC DNA]</scope>
    <source>
        <strain evidence="4">DV1</strain>
        <tissue evidence="4">Whole organism</tissue>
    </source>
</reference>
<dbReference type="EMBL" id="NIVC01000010">
    <property type="protein sequence ID" value="PAA94506.1"/>
    <property type="molecule type" value="Genomic_DNA"/>
</dbReference>
<feature type="compositionally biased region" description="Acidic residues" evidence="3">
    <location>
        <begin position="340"/>
        <end position="367"/>
    </location>
</feature>
<dbReference type="Pfam" id="PF00956">
    <property type="entry name" value="NAP"/>
    <property type="match status" value="1"/>
</dbReference>
<organism evidence="4 5">
    <name type="scientific">Macrostomum lignano</name>
    <dbReference type="NCBI Taxonomy" id="282301"/>
    <lineage>
        <taxon>Eukaryota</taxon>
        <taxon>Metazoa</taxon>
        <taxon>Spiralia</taxon>
        <taxon>Lophotrochozoa</taxon>
        <taxon>Platyhelminthes</taxon>
        <taxon>Rhabditophora</taxon>
        <taxon>Macrostomorpha</taxon>
        <taxon>Macrostomida</taxon>
        <taxon>Macrostomidae</taxon>
        <taxon>Macrostomum</taxon>
    </lineage>
</organism>
<keyword evidence="5" id="KW-1185">Reference proteome</keyword>
<dbReference type="AlphaFoldDB" id="A0A267H8B5"/>